<feature type="transmembrane region" description="Helical" evidence="6">
    <location>
        <begin position="263"/>
        <end position="289"/>
    </location>
</feature>
<dbReference type="PANTHER" id="PTHR30213">
    <property type="entry name" value="INNER MEMBRANE PROTEIN YHJD"/>
    <property type="match status" value="1"/>
</dbReference>
<dbReference type="PIRSF" id="PIRSF035875">
    <property type="entry name" value="RNase_BN"/>
    <property type="match status" value="1"/>
</dbReference>
<reference evidence="7 8" key="1">
    <citation type="submission" date="2019-04" db="EMBL/GenBank/DDBJ databases">
        <title>Sphingobacterium olei sp. nov., isolated from oil-contaminated soil.</title>
        <authorList>
            <person name="Liu B."/>
        </authorList>
    </citation>
    <scope>NUCLEOTIDE SEQUENCE [LARGE SCALE GENOMIC DNA]</scope>
    <source>
        <strain evidence="7 8">HAL-9</strain>
    </source>
</reference>
<keyword evidence="2" id="KW-1003">Cell membrane</keyword>
<keyword evidence="4 6" id="KW-1133">Transmembrane helix</keyword>
<protein>
    <submittedName>
        <fullName evidence="7">YihY/virulence factor BrkB family protein</fullName>
    </submittedName>
</protein>
<keyword evidence="8" id="KW-1185">Reference proteome</keyword>
<feature type="transmembrane region" description="Helical" evidence="6">
    <location>
        <begin position="155"/>
        <end position="185"/>
    </location>
</feature>
<evidence type="ECO:0000256" key="6">
    <source>
        <dbReference type="SAM" id="Phobius"/>
    </source>
</evidence>
<sequence>MQSTNNTNTTTEKESFLVKAKGFGRLLIDAGNGFLEDKCMKLSASLAYYTVFSIGPLIIILIWALGFFYGNHLDASGGAREEVMDELNSLFGRDIAILLEGAIQKISFENQSNIGLIIGISTLVITSTTIFLDIQVSINEIWRVKPKPKKGWLKLIINRLISFSMILGLSFLLMASLLISSIIGVFTSHLEKLLDNWNIQLWDSLNTGITFLVIAVLFGFIFAVLPDARVRFKDILGGSLFTAFLFMVGKYGISFYLSNNATATAYGAAGSIIILLAWVYYSAAILYFGAEFTKEYAIKYGRGIQPASFAVLVKQTELEIDPETGKREIVKKHNEPVK</sequence>
<dbReference type="RefSeq" id="WP_136902883.1">
    <property type="nucleotide sequence ID" value="NZ_SUME01000009.1"/>
</dbReference>
<dbReference type="PANTHER" id="PTHR30213:SF1">
    <property type="entry name" value="INNER MEMBRANE PROTEIN YHJD"/>
    <property type="match status" value="1"/>
</dbReference>
<feature type="transmembrane region" description="Helical" evidence="6">
    <location>
        <begin position="114"/>
        <end position="134"/>
    </location>
</feature>
<dbReference type="NCBIfam" id="TIGR00765">
    <property type="entry name" value="yihY_not_rbn"/>
    <property type="match status" value="1"/>
</dbReference>
<name>A0A4U0NEH0_9SPHI</name>
<organism evidence="7 8">
    <name type="scientific">Sphingobacterium olei</name>
    <dbReference type="NCBI Taxonomy" id="2571155"/>
    <lineage>
        <taxon>Bacteria</taxon>
        <taxon>Pseudomonadati</taxon>
        <taxon>Bacteroidota</taxon>
        <taxon>Sphingobacteriia</taxon>
        <taxon>Sphingobacteriales</taxon>
        <taxon>Sphingobacteriaceae</taxon>
        <taxon>Sphingobacterium</taxon>
    </lineage>
</organism>
<feature type="transmembrane region" description="Helical" evidence="6">
    <location>
        <begin position="46"/>
        <end position="69"/>
    </location>
</feature>
<dbReference type="Pfam" id="PF03631">
    <property type="entry name" value="Virul_fac_BrkB"/>
    <property type="match status" value="1"/>
</dbReference>
<feature type="transmembrane region" description="Helical" evidence="6">
    <location>
        <begin position="237"/>
        <end position="257"/>
    </location>
</feature>
<evidence type="ECO:0000256" key="2">
    <source>
        <dbReference type="ARBA" id="ARBA00022475"/>
    </source>
</evidence>
<evidence type="ECO:0000313" key="7">
    <source>
        <dbReference type="EMBL" id="TJZ52471.1"/>
    </source>
</evidence>
<comment type="caution">
    <text evidence="7">The sequence shown here is derived from an EMBL/GenBank/DDBJ whole genome shotgun (WGS) entry which is preliminary data.</text>
</comment>
<dbReference type="OrthoDB" id="9797028at2"/>
<dbReference type="EMBL" id="SUME01000009">
    <property type="protein sequence ID" value="TJZ52471.1"/>
    <property type="molecule type" value="Genomic_DNA"/>
</dbReference>
<dbReference type="InterPro" id="IPR017039">
    <property type="entry name" value="Virul_fac_BrkB"/>
</dbReference>
<gene>
    <name evidence="7" type="ORF">FAZ15_18925</name>
</gene>
<keyword evidence="5 6" id="KW-0472">Membrane</keyword>
<accession>A0A4U0NEH0</accession>
<evidence type="ECO:0000256" key="4">
    <source>
        <dbReference type="ARBA" id="ARBA00022989"/>
    </source>
</evidence>
<evidence type="ECO:0000256" key="1">
    <source>
        <dbReference type="ARBA" id="ARBA00004651"/>
    </source>
</evidence>
<dbReference type="Proteomes" id="UP000306808">
    <property type="component" value="Unassembled WGS sequence"/>
</dbReference>
<feature type="transmembrane region" description="Helical" evidence="6">
    <location>
        <begin position="205"/>
        <end position="225"/>
    </location>
</feature>
<dbReference type="AlphaFoldDB" id="A0A4U0NEH0"/>
<comment type="subcellular location">
    <subcellularLocation>
        <location evidence="1">Cell membrane</location>
        <topology evidence="1">Multi-pass membrane protein</topology>
    </subcellularLocation>
</comment>
<evidence type="ECO:0000256" key="3">
    <source>
        <dbReference type="ARBA" id="ARBA00022692"/>
    </source>
</evidence>
<keyword evidence="3 6" id="KW-0812">Transmembrane</keyword>
<evidence type="ECO:0000256" key="5">
    <source>
        <dbReference type="ARBA" id="ARBA00023136"/>
    </source>
</evidence>
<proteinExistence type="predicted"/>
<dbReference type="GO" id="GO:0005886">
    <property type="term" value="C:plasma membrane"/>
    <property type="evidence" value="ECO:0007669"/>
    <property type="project" value="UniProtKB-SubCell"/>
</dbReference>
<evidence type="ECO:0000313" key="8">
    <source>
        <dbReference type="Proteomes" id="UP000306808"/>
    </source>
</evidence>